<evidence type="ECO:0000313" key="1">
    <source>
        <dbReference type="EMBL" id="KIJ97268.1"/>
    </source>
</evidence>
<proteinExistence type="predicted"/>
<accession>A0A0C9X7C5</accession>
<reference evidence="1 2" key="1">
    <citation type="submission" date="2014-04" db="EMBL/GenBank/DDBJ databases">
        <authorList>
            <consortium name="DOE Joint Genome Institute"/>
            <person name="Kuo A."/>
            <person name="Kohler A."/>
            <person name="Nagy L.G."/>
            <person name="Floudas D."/>
            <person name="Copeland A."/>
            <person name="Barry K.W."/>
            <person name="Cichocki N."/>
            <person name="Veneault-Fourrey C."/>
            <person name="LaButti K."/>
            <person name="Lindquist E.A."/>
            <person name="Lipzen A."/>
            <person name="Lundell T."/>
            <person name="Morin E."/>
            <person name="Murat C."/>
            <person name="Sun H."/>
            <person name="Tunlid A."/>
            <person name="Henrissat B."/>
            <person name="Grigoriev I.V."/>
            <person name="Hibbett D.S."/>
            <person name="Martin F."/>
            <person name="Nordberg H.P."/>
            <person name="Cantor M.N."/>
            <person name="Hua S.X."/>
        </authorList>
    </citation>
    <scope>NUCLEOTIDE SEQUENCE [LARGE SCALE GENOMIC DNA]</scope>
    <source>
        <strain evidence="1 2">LaAM-08-1</strain>
    </source>
</reference>
<dbReference type="AlphaFoldDB" id="A0A0C9X7C5"/>
<organism evidence="1 2">
    <name type="scientific">Laccaria amethystina LaAM-08-1</name>
    <dbReference type="NCBI Taxonomy" id="1095629"/>
    <lineage>
        <taxon>Eukaryota</taxon>
        <taxon>Fungi</taxon>
        <taxon>Dikarya</taxon>
        <taxon>Basidiomycota</taxon>
        <taxon>Agaricomycotina</taxon>
        <taxon>Agaricomycetes</taxon>
        <taxon>Agaricomycetidae</taxon>
        <taxon>Agaricales</taxon>
        <taxon>Agaricineae</taxon>
        <taxon>Hydnangiaceae</taxon>
        <taxon>Laccaria</taxon>
    </lineage>
</organism>
<dbReference type="EMBL" id="KN838698">
    <property type="protein sequence ID" value="KIJ97268.1"/>
    <property type="molecule type" value="Genomic_DNA"/>
</dbReference>
<gene>
    <name evidence="1" type="ORF">K443DRAFT_256141</name>
</gene>
<name>A0A0C9X7C5_9AGAR</name>
<dbReference type="Proteomes" id="UP000054477">
    <property type="component" value="Unassembled WGS sequence"/>
</dbReference>
<sequence>MWLFGHSPCQSSLSAQSFSFTSFPTLYVSLHTTQWPRSLPVNEQSLSLDSAFTPRILRPAYPSQLVVAMGCRNVTHTDVPIPDWAVPISNY</sequence>
<keyword evidence="2" id="KW-1185">Reference proteome</keyword>
<protein>
    <submittedName>
        <fullName evidence="1">Uncharacterized protein</fullName>
    </submittedName>
</protein>
<evidence type="ECO:0000313" key="2">
    <source>
        <dbReference type="Proteomes" id="UP000054477"/>
    </source>
</evidence>
<reference evidence="2" key="2">
    <citation type="submission" date="2015-01" db="EMBL/GenBank/DDBJ databases">
        <title>Evolutionary Origins and Diversification of the Mycorrhizal Mutualists.</title>
        <authorList>
            <consortium name="DOE Joint Genome Institute"/>
            <consortium name="Mycorrhizal Genomics Consortium"/>
            <person name="Kohler A."/>
            <person name="Kuo A."/>
            <person name="Nagy L.G."/>
            <person name="Floudas D."/>
            <person name="Copeland A."/>
            <person name="Barry K.W."/>
            <person name="Cichocki N."/>
            <person name="Veneault-Fourrey C."/>
            <person name="LaButti K."/>
            <person name="Lindquist E.A."/>
            <person name="Lipzen A."/>
            <person name="Lundell T."/>
            <person name="Morin E."/>
            <person name="Murat C."/>
            <person name="Riley R."/>
            <person name="Ohm R."/>
            <person name="Sun H."/>
            <person name="Tunlid A."/>
            <person name="Henrissat B."/>
            <person name="Grigoriev I.V."/>
            <person name="Hibbett D.S."/>
            <person name="Martin F."/>
        </authorList>
    </citation>
    <scope>NUCLEOTIDE SEQUENCE [LARGE SCALE GENOMIC DNA]</scope>
    <source>
        <strain evidence="2">LaAM-08-1</strain>
    </source>
</reference>
<dbReference type="HOGENOM" id="CLU_2427337_0_0_1"/>